<reference evidence="2 3" key="1">
    <citation type="submission" date="2017-02" db="EMBL/GenBank/DDBJ databases">
        <authorList>
            <person name="Varghese N."/>
            <person name="Submissions S."/>
        </authorList>
    </citation>
    <scope>NUCLEOTIDE SEQUENCE [LARGE SCALE GENOMIC DNA]</scope>
    <source>
        <strain evidence="2 3">DSM 16775</strain>
    </source>
</reference>
<name>A0ABY1LE93_9FLAO</name>
<dbReference type="Proteomes" id="UP000190669">
    <property type="component" value="Unassembled WGS sequence"/>
</dbReference>
<proteinExistence type="predicted"/>
<dbReference type="RefSeq" id="WP_079466050.1">
    <property type="nucleotide sequence ID" value="NZ_CP033935.1"/>
</dbReference>
<accession>A0ABY1LE93</accession>
<dbReference type="InterPro" id="IPR052909">
    <property type="entry name" value="Transposase_6_like"/>
</dbReference>
<organism evidence="2 3">
    <name type="scientific">Chryseobacterium balustinum</name>
    <dbReference type="NCBI Taxonomy" id="246"/>
    <lineage>
        <taxon>Bacteria</taxon>
        <taxon>Pseudomonadati</taxon>
        <taxon>Bacteroidota</taxon>
        <taxon>Flavobacteriia</taxon>
        <taxon>Flavobacteriales</taxon>
        <taxon>Weeksellaceae</taxon>
        <taxon>Chryseobacterium group</taxon>
        <taxon>Chryseobacterium</taxon>
    </lineage>
</organism>
<dbReference type="PANTHER" id="PTHR46637">
    <property type="entry name" value="TIS1421-TRANSPOSASE PROTEIN A"/>
    <property type="match status" value="1"/>
</dbReference>
<protein>
    <submittedName>
        <fullName evidence="2">Transposase of IS4/5 family</fullName>
    </submittedName>
</protein>
<dbReference type="InterPro" id="IPR025161">
    <property type="entry name" value="IS402-like_dom"/>
</dbReference>
<evidence type="ECO:0000313" key="3">
    <source>
        <dbReference type="Proteomes" id="UP000190669"/>
    </source>
</evidence>
<dbReference type="Pfam" id="PF13340">
    <property type="entry name" value="DUF4096"/>
    <property type="match status" value="1"/>
</dbReference>
<evidence type="ECO:0000259" key="1">
    <source>
        <dbReference type="Pfam" id="PF13340"/>
    </source>
</evidence>
<dbReference type="PANTHER" id="PTHR46637:SF1">
    <property type="entry name" value="BLL5188 PROTEIN"/>
    <property type="match status" value="1"/>
</dbReference>
<evidence type="ECO:0000313" key="2">
    <source>
        <dbReference type="EMBL" id="SKB93559.1"/>
    </source>
</evidence>
<gene>
    <name evidence="2" type="ORF">SAMN05421800_11517</name>
</gene>
<comment type="caution">
    <text evidence="2">The sequence shown here is derived from an EMBL/GenBank/DDBJ whole genome shotgun (WGS) entry which is preliminary data.</text>
</comment>
<feature type="domain" description="Insertion element IS402-like" evidence="1">
    <location>
        <begin position="8"/>
        <end position="76"/>
    </location>
</feature>
<dbReference type="EMBL" id="FUZE01000015">
    <property type="protein sequence ID" value="SKB93559.1"/>
    <property type="molecule type" value="Genomic_DNA"/>
</dbReference>
<keyword evidence="3" id="KW-1185">Reference proteome</keyword>
<sequence length="85" mass="10439">MKSKYDRLTDQQWQVMENILPIKTRGCYSLRNIIDGVLWVLRTGSQWRNLPENFPKWESVYYYFRKWGSDGTLMRLNFMLNKFEH</sequence>